<keyword evidence="2" id="KW-0732">Signal</keyword>
<sequence>MSPARRHLVATAAAIAATLSLPGLSHAAEAWPTKPIRYIVPFGAGGLADAVARAIAQPLSERLGQPIVVENRAGVSGVLGTQLAARAAPDGYTLVGGTITTHAVVPFFNKSIGYDPVKDFAPVSLVGTVTNVLVVNESSPYRSLADLLADLRAHPDTLTYGTAGPGTTQHLAGELLQSLTGTRMRQVPYKGGTQAMTDLMGGQITMTFETSTVARPLIEGHRVRALGSTAPTPIPNLPGVVPIASQGVPGFDVQSWQGVFAPAGTPPAVVDKLAENIDAVLRMPEVRQHLAQIGMQIAYKGPADFARYQSDEIVRWGKLLTAAGIKPE</sequence>
<evidence type="ECO:0000256" key="2">
    <source>
        <dbReference type="SAM" id="SignalP"/>
    </source>
</evidence>
<dbReference type="Proteomes" id="UP000216020">
    <property type="component" value="Unassembled WGS sequence"/>
</dbReference>
<dbReference type="AlphaFoldDB" id="A0A261S7K3"/>
<dbReference type="CDD" id="cd07012">
    <property type="entry name" value="PBP2_Bug_TTT"/>
    <property type="match status" value="1"/>
</dbReference>
<proteinExistence type="inferred from homology"/>
<name>A0A261S7K3_9BORD</name>
<dbReference type="Gene3D" id="3.40.190.150">
    <property type="entry name" value="Bordetella uptake gene, domain 1"/>
    <property type="match status" value="1"/>
</dbReference>
<dbReference type="EMBL" id="NEVM01000005">
    <property type="protein sequence ID" value="OZI32413.1"/>
    <property type="molecule type" value="Genomic_DNA"/>
</dbReference>
<protein>
    <submittedName>
        <fullName evidence="3">MFS transporter</fullName>
    </submittedName>
</protein>
<comment type="similarity">
    <text evidence="1">Belongs to the UPF0065 (bug) family.</text>
</comment>
<feature type="signal peptide" evidence="2">
    <location>
        <begin position="1"/>
        <end position="27"/>
    </location>
</feature>
<dbReference type="PROSITE" id="PS51318">
    <property type="entry name" value="TAT"/>
    <property type="match status" value="1"/>
</dbReference>
<dbReference type="PANTHER" id="PTHR42928:SF5">
    <property type="entry name" value="BLR1237 PROTEIN"/>
    <property type="match status" value="1"/>
</dbReference>
<dbReference type="PANTHER" id="PTHR42928">
    <property type="entry name" value="TRICARBOXYLATE-BINDING PROTEIN"/>
    <property type="match status" value="1"/>
</dbReference>
<dbReference type="Gene3D" id="3.40.190.10">
    <property type="entry name" value="Periplasmic binding protein-like II"/>
    <property type="match status" value="1"/>
</dbReference>
<reference evidence="4" key="1">
    <citation type="submission" date="2017-05" db="EMBL/GenBank/DDBJ databases">
        <title>Complete and WGS of Bordetella genogroups.</title>
        <authorList>
            <person name="Spilker T."/>
            <person name="Lipuma J."/>
        </authorList>
    </citation>
    <scope>NUCLEOTIDE SEQUENCE [LARGE SCALE GENOMIC DNA]</scope>
    <source>
        <strain evidence="4">AU16122</strain>
    </source>
</reference>
<evidence type="ECO:0000313" key="3">
    <source>
        <dbReference type="EMBL" id="OZI32413.1"/>
    </source>
</evidence>
<dbReference type="InterPro" id="IPR042100">
    <property type="entry name" value="Bug_dom1"/>
</dbReference>
<feature type="chain" id="PRO_5012266615" evidence="2">
    <location>
        <begin position="28"/>
        <end position="328"/>
    </location>
</feature>
<comment type="caution">
    <text evidence="3">The sequence shown here is derived from an EMBL/GenBank/DDBJ whole genome shotgun (WGS) entry which is preliminary data.</text>
</comment>
<dbReference type="PIRSF" id="PIRSF017082">
    <property type="entry name" value="YflP"/>
    <property type="match status" value="1"/>
</dbReference>
<gene>
    <name evidence="3" type="ORF">CAL29_22000</name>
</gene>
<dbReference type="OrthoDB" id="8678477at2"/>
<dbReference type="InterPro" id="IPR005064">
    <property type="entry name" value="BUG"/>
</dbReference>
<dbReference type="InterPro" id="IPR006311">
    <property type="entry name" value="TAT_signal"/>
</dbReference>
<keyword evidence="4" id="KW-1185">Reference proteome</keyword>
<evidence type="ECO:0000256" key="1">
    <source>
        <dbReference type="ARBA" id="ARBA00006987"/>
    </source>
</evidence>
<accession>A0A261S7K3</accession>
<dbReference type="Pfam" id="PF03401">
    <property type="entry name" value="TctC"/>
    <property type="match status" value="1"/>
</dbReference>
<dbReference type="SUPFAM" id="SSF53850">
    <property type="entry name" value="Periplasmic binding protein-like II"/>
    <property type="match status" value="1"/>
</dbReference>
<evidence type="ECO:0000313" key="4">
    <source>
        <dbReference type="Proteomes" id="UP000216020"/>
    </source>
</evidence>
<organism evidence="3 4">
    <name type="scientific">Bordetella genomosp. 10</name>
    <dbReference type="NCBI Taxonomy" id="1416804"/>
    <lineage>
        <taxon>Bacteria</taxon>
        <taxon>Pseudomonadati</taxon>
        <taxon>Pseudomonadota</taxon>
        <taxon>Betaproteobacteria</taxon>
        <taxon>Burkholderiales</taxon>
        <taxon>Alcaligenaceae</taxon>
        <taxon>Bordetella</taxon>
    </lineage>
</organism>